<comment type="caution">
    <text evidence="3">The sequence shown here is derived from an EMBL/GenBank/DDBJ whole genome shotgun (WGS) entry which is preliminary data.</text>
</comment>
<dbReference type="Gene3D" id="3.40.220.10">
    <property type="entry name" value="Leucine Aminopeptidase, subunit E, domain 1"/>
    <property type="match status" value="1"/>
</dbReference>
<comment type="catalytic activity">
    <reaction evidence="1">
        <text>an N-(ADP-alpha-D-ribosyl)-thymidine in DNA + H2O = a thymidine in DNA + ADP-D-ribose</text>
        <dbReference type="Rhea" id="RHEA:71655"/>
        <dbReference type="Rhea" id="RHEA-COMP:13556"/>
        <dbReference type="Rhea" id="RHEA-COMP:18051"/>
        <dbReference type="ChEBI" id="CHEBI:15377"/>
        <dbReference type="ChEBI" id="CHEBI:57967"/>
        <dbReference type="ChEBI" id="CHEBI:137386"/>
        <dbReference type="ChEBI" id="CHEBI:191199"/>
    </reaction>
    <physiologicalReaction direction="left-to-right" evidence="1">
        <dbReference type="Rhea" id="RHEA:71656"/>
    </physiologicalReaction>
</comment>
<proteinExistence type="predicted"/>
<dbReference type="InterPro" id="IPR043472">
    <property type="entry name" value="Macro_dom-like"/>
</dbReference>
<organism evidence="3 4">
    <name type="scientific">Quisquiliibacterium transsilvanicum</name>
    <dbReference type="NCBI Taxonomy" id="1549638"/>
    <lineage>
        <taxon>Bacteria</taxon>
        <taxon>Pseudomonadati</taxon>
        <taxon>Pseudomonadota</taxon>
        <taxon>Betaproteobacteria</taxon>
        <taxon>Burkholderiales</taxon>
        <taxon>Burkholderiaceae</taxon>
        <taxon>Quisquiliibacterium</taxon>
    </lineage>
</organism>
<dbReference type="PANTHER" id="PTHR12521">
    <property type="entry name" value="PROTEIN C6ORF130"/>
    <property type="match status" value="1"/>
</dbReference>
<dbReference type="SMART" id="SM00506">
    <property type="entry name" value="A1pp"/>
    <property type="match status" value="1"/>
</dbReference>
<dbReference type="AlphaFoldDB" id="A0A7W8M8W6"/>
<gene>
    <name evidence="3" type="ORF">HNQ70_002232</name>
</gene>
<keyword evidence="4" id="KW-1185">Reference proteome</keyword>
<evidence type="ECO:0000259" key="2">
    <source>
        <dbReference type="PROSITE" id="PS51154"/>
    </source>
</evidence>
<sequence length="167" mass="18300">MIREVEGDILLSRAQVIAHGIAPHDHFDTGLALALRERWPSMVRDYRHAIHGKPLDSGEIWMWRGVDADGSTRGIVNLLTQGMLHDGPSAKPGKASTENVSRALKALAKLVADEGLTSIALPRLATGVGGLEWSEVKPLVERHLGELKIPVLVYETYRKDQQADEGL</sequence>
<dbReference type="InterPro" id="IPR050892">
    <property type="entry name" value="ADP-ribose_metab_enzymes"/>
</dbReference>
<evidence type="ECO:0000313" key="4">
    <source>
        <dbReference type="Proteomes" id="UP000532440"/>
    </source>
</evidence>
<reference evidence="3 4" key="1">
    <citation type="submission" date="2020-08" db="EMBL/GenBank/DDBJ databases">
        <title>Genomic Encyclopedia of Type Strains, Phase IV (KMG-IV): sequencing the most valuable type-strain genomes for metagenomic binning, comparative biology and taxonomic classification.</title>
        <authorList>
            <person name="Goeker M."/>
        </authorList>
    </citation>
    <scope>NUCLEOTIDE SEQUENCE [LARGE SCALE GENOMIC DNA]</scope>
    <source>
        <strain evidence="3 4">DSM 29781</strain>
    </source>
</reference>
<feature type="domain" description="Macro" evidence="2">
    <location>
        <begin position="1"/>
        <end position="167"/>
    </location>
</feature>
<name>A0A7W8M8W6_9BURK</name>
<dbReference type="Proteomes" id="UP000532440">
    <property type="component" value="Unassembled WGS sequence"/>
</dbReference>
<dbReference type="PROSITE" id="PS51154">
    <property type="entry name" value="MACRO"/>
    <property type="match status" value="1"/>
</dbReference>
<dbReference type="Pfam" id="PF01661">
    <property type="entry name" value="Macro"/>
    <property type="match status" value="1"/>
</dbReference>
<dbReference type="EMBL" id="JACHGB010000004">
    <property type="protein sequence ID" value="MBB5272218.1"/>
    <property type="molecule type" value="Genomic_DNA"/>
</dbReference>
<dbReference type="RefSeq" id="WP_183967421.1">
    <property type="nucleotide sequence ID" value="NZ_BAABEW010000002.1"/>
</dbReference>
<dbReference type="GO" id="GO:0140291">
    <property type="term" value="P:peptidyl-glutamate ADP-deribosylation"/>
    <property type="evidence" value="ECO:0007669"/>
    <property type="project" value="TreeGrafter"/>
</dbReference>
<dbReference type="InterPro" id="IPR002589">
    <property type="entry name" value="Macro_dom"/>
</dbReference>
<evidence type="ECO:0000256" key="1">
    <source>
        <dbReference type="ARBA" id="ARBA00035885"/>
    </source>
</evidence>
<accession>A0A7W8M8W6</accession>
<dbReference type="PANTHER" id="PTHR12521:SF0">
    <property type="entry name" value="ADP-RIBOSE GLYCOHYDROLASE OARD1"/>
    <property type="match status" value="1"/>
</dbReference>
<dbReference type="CDD" id="cd02901">
    <property type="entry name" value="Macro_Poa1p-like"/>
    <property type="match status" value="1"/>
</dbReference>
<dbReference type="SUPFAM" id="SSF52949">
    <property type="entry name" value="Macro domain-like"/>
    <property type="match status" value="1"/>
</dbReference>
<evidence type="ECO:0000313" key="3">
    <source>
        <dbReference type="EMBL" id="MBB5272218.1"/>
    </source>
</evidence>
<protein>
    <submittedName>
        <fullName evidence="3">O-acetyl-ADP-ribose deacetylase (Regulator of RNase III)</fullName>
    </submittedName>
</protein>